<comment type="subunit">
    <text evidence="11">Component of the NDC80 complex.</text>
</comment>
<evidence type="ECO:0000256" key="11">
    <source>
        <dbReference type="RuleBase" id="RU368011"/>
    </source>
</evidence>
<comment type="function">
    <text evidence="11">Acts as a component of the essential kinetochore-associated NDC80 complex, which is required for chromosome segregation and spindle checkpoint activity.</text>
</comment>
<reference evidence="13 14" key="2">
    <citation type="submission" date="2015-05" db="EMBL/GenBank/DDBJ databases">
        <title>Distinctive expansion of gene families associated with plant cell wall degradation and secondary metabolism in the genomes of grapevine trunk pathogens.</title>
        <authorList>
            <person name="Lawrence D.P."/>
            <person name="Travadon R."/>
            <person name="Rolshausen P.E."/>
            <person name="Baumgartner K."/>
        </authorList>
    </citation>
    <scope>NUCLEOTIDE SEQUENCE [LARGE SCALE GENOMIC DNA]</scope>
    <source>
        <strain evidence="13">DS831</strain>
    </source>
</reference>
<keyword evidence="10 11" id="KW-0137">Centromere</keyword>
<dbReference type="Pfam" id="PF08286">
    <property type="entry name" value="Spc24"/>
    <property type="match status" value="1"/>
</dbReference>
<feature type="coiled-coil region" evidence="12">
    <location>
        <begin position="96"/>
        <end position="123"/>
    </location>
</feature>
<evidence type="ECO:0000256" key="9">
    <source>
        <dbReference type="ARBA" id="ARBA00023306"/>
    </source>
</evidence>
<keyword evidence="7 12" id="KW-0175">Coiled coil</keyword>
<dbReference type="GO" id="GO:0031262">
    <property type="term" value="C:Ndc80 complex"/>
    <property type="evidence" value="ECO:0007669"/>
    <property type="project" value="TreeGrafter"/>
</dbReference>
<organism evidence="13 14">
    <name type="scientific">Diplodia seriata</name>
    <dbReference type="NCBI Taxonomy" id="420778"/>
    <lineage>
        <taxon>Eukaryota</taxon>
        <taxon>Fungi</taxon>
        <taxon>Dikarya</taxon>
        <taxon>Ascomycota</taxon>
        <taxon>Pezizomycotina</taxon>
        <taxon>Dothideomycetes</taxon>
        <taxon>Dothideomycetes incertae sedis</taxon>
        <taxon>Botryosphaeriales</taxon>
        <taxon>Botryosphaeriaceae</taxon>
        <taxon>Diplodia</taxon>
    </lineage>
</organism>
<protein>
    <recommendedName>
        <fullName evidence="11">Kinetochore protein Spc24</fullName>
    </recommendedName>
</protein>
<name>A0A0G2H2Y6_9PEZI</name>
<dbReference type="GO" id="GO:0005815">
    <property type="term" value="C:microtubule organizing center"/>
    <property type="evidence" value="ECO:0007669"/>
    <property type="project" value="UniProtKB-SubCell"/>
</dbReference>
<dbReference type="CDD" id="cd11565">
    <property type="entry name" value="RWD_Spc24"/>
    <property type="match status" value="1"/>
</dbReference>
<keyword evidence="3 11" id="KW-0158">Chromosome</keyword>
<dbReference type="Gene3D" id="3.30.160.430">
    <property type="match status" value="1"/>
</dbReference>
<dbReference type="GO" id="GO:0005634">
    <property type="term" value="C:nucleus"/>
    <property type="evidence" value="ECO:0007669"/>
    <property type="project" value="UniProtKB-SubCell"/>
</dbReference>
<keyword evidence="6 11" id="KW-0995">Kinetochore</keyword>
<comment type="caution">
    <text evidence="13">The sequence shown here is derived from an EMBL/GenBank/DDBJ whole genome shotgun (WGS) entry which is preliminary data.</text>
</comment>
<evidence type="ECO:0000256" key="3">
    <source>
        <dbReference type="ARBA" id="ARBA00022454"/>
    </source>
</evidence>
<proteinExistence type="inferred from homology"/>
<dbReference type="PANTHER" id="PTHR22142:SF2">
    <property type="entry name" value="KINETOCHORE PROTEIN SPC24"/>
    <property type="match status" value="1"/>
</dbReference>
<keyword evidence="9 11" id="KW-0131">Cell cycle</keyword>
<sequence>MLLDEDPAGLIGQCIGSFNVGPDKAALGRSKSAYGNLQSFRRDQVRTEQDKLQQLSRHLSSLQSQHNVTTRSHNPAEHAAEILRLDTEKFKVAKQVSDLEIEEERLASEFDRLRAELEEIDAQGVEGGNMRRNNYDDEDAVLLKLRIFRTMGIDPIIDPASGNYIQAAITSSTRKCDAHTLNVNTNNSRYLVAKFIWDHV</sequence>
<dbReference type="GO" id="GO:0007059">
    <property type="term" value="P:chromosome segregation"/>
    <property type="evidence" value="ECO:0007669"/>
    <property type="project" value="TreeGrafter"/>
</dbReference>
<evidence type="ECO:0000256" key="2">
    <source>
        <dbReference type="ARBA" id="ARBA00007804"/>
    </source>
</evidence>
<evidence type="ECO:0000256" key="6">
    <source>
        <dbReference type="ARBA" id="ARBA00022838"/>
    </source>
</evidence>
<dbReference type="InterPro" id="IPR013252">
    <property type="entry name" value="Ndc80_Spc24"/>
</dbReference>
<dbReference type="Proteomes" id="UP000034182">
    <property type="component" value="Unassembled WGS sequence"/>
</dbReference>
<dbReference type="GO" id="GO:0008017">
    <property type="term" value="F:microtubule binding"/>
    <property type="evidence" value="ECO:0007669"/>
    <property type="project" value="TreeGrafter"/>
</dbReference>
<dbReference type="InterPro" id="IPR038066">
    <property type="entry name" value="Spc24_Fungi_globular_sf"/>
</dbReference>
<gene>
    <name evidence="13" type="ORF">UCDDS831_g03270</name>
</gene>
<evidence type="ECO:0000313" key="14">
    <source>
        <dbReference type="Proteomes" id="UP000034182"/>
    </source>
</evidence>
<accession>A0A0G2H2Y6</accession>
<comment type="similarity">
    <text evidence="2 11">Belongs to the SPC24 family.</text>
</comment>
<evidence type="ECO:0000256" key="10">
    <source>
        <dbReference type="ARBA" id="ARBA00023328"/>
    </source>
</evidence>
<reference evidence="13 14" key="1">
    <citation type="submission" date="2015-03" db="EMBL/GenBank/DDBJ databases">
        <authorList>
            <person name="Morales-Cruz A."/>
            <person name="Amrine K.C."/>
            <person name="Cantu D."/>
        </authorList>
    </citation>
    <scope>NUCLEOTIDE SEQUENCE [LARGE SCALE GENOMIC DNA]</scope>
    <source>
        <strain evidence="13">DS831</strain>
    </source>
</reference>
<evidence type="ECO:0000256" key="12">
    <source>
        <dbReference type="SAM" id="Coils"/>
    </source>
</evidence>
<evidence type="ECO:0000256" key="8">
    <source>
        <dbReference type="ARBA" id="ARBA00023242"/>
    </source>
</evidence>
<dbReference type="PANTHER" id="PTHR22142">
    <property type="match status" value="1"/>
</dbReference>
<comment type="subcellular location">
    <subcellularLocation>
        <location evidence="1">Cytoplasm</location>
        <location evidence="1">Cytoskeleton</location>
        <location evidence="1">Microtubule organizing center</location>
    </subcellularLocation>
    <subcellularLocation>
        <location evidence="11">Nucleus</location>
    </subcellularLocation>
    <subcellularLocation>
        <location evidence="11">Chromosome</location>
        <location evidence="11">Centromere</location>
        <location evidence="11">Kinetochore</location>
    </subcellularLocation>
</comment>
<evidence type="ECO:0000256" key="5">
    <source>
        <dbReference type="ARBA" id="ARBA00022776"/>
    </source>
</evidence>
<evidence type="ECO:0000256" key="1">
    <source>
        <dbReference type="ARBA" id="ARBA00004267"/>
    </source>
</evidence>
<keyword evidence="5 11" id="KW-0498">Mitosis</keyword>
<dbReference type="GO" id="GO:0051301">
    <property type="term" value="P:cell division"/>
    <property type="evidence" value="ECO:0007669"/>
    <property type="project" value="UniProtKB-UniRule"/>
</dbReference>
<dbReference type="AlphaFoldDB" id="A0A0G2H2Y6"/>
<evidence type="ECO:0000256" key="7">
    <source>
        <dbReference type="ARBA" id="ARBA00023054"/>
    </source>
</evidence>
<evidence type="ECO:0000256" key="4">
    <source>
        <dbReference type="ARBA" id="ARBA00022618"/>
    </source>
</evidence>
<keyword evidence="8 11" id="KW-0539">Nucleus</keyword>
<dbReference type="EMBL" id="LAQI01000070">
    <property type="protein sequence ID" value="KKY23145.1"/>
    <property type="molecule type" value="Genomic_DNA"/>
</dbReference>
<keyword evidence="4 11" id="KW-0132">Cell division</keyword>
<dbReference type="SUPFAM" id="SSF143026">
    <property type="entry name" value="Kinetochore globular domain"/>
    <property type="match status" value="1"/>
</dbReference>
<evidence type="ECO:0000313" key="13">
    <source>
        <dbReference type="EMBL" id="KKY23145.1"/>
    </source>
</evidence>